<gene>
    <name evidence="4" type="ORF">EV186_101893</name>
</gene>
<dbReference type="Proteomes" id="UP000295444">
    <property type="component" value="Unassembled WGS sequence"/>
</dbReference>
<dbReference type="GO" id="GO:0004601">
    <property type="term" value="F:peroxidase activity"/>
    <property type="evidence" value="ECO:0007669"/>
    <property type="project" value="UniProtKB-KW"/>
</dbReference>
<keyword evidence="4" id="KW-0560">Oxidoreductase</keyword>
<proteinExistence type="predicted"/>
<dbReference type="GO" id="GO:0006979">
    <property type="term" value="P:response to oxidative stress"/>
    <property type="evidence" value="ECO:0007669"/>
    <property type="project" value="InterPro"/>
</dbReference>
<dbReference type="Pfam" id="PF03098">
    <property type="entry name" value="An_peroxidase"/>
    <property type="match status" value="2"/>
</dbReference>
<keyword evidence="3" id="KW-0325">Glycoprotein</keyword>
<evidence type="ECO:0000313" key="4">
    <source>
        <dbReference type="EMBL" id="TDQ04932.1"/>
    </source>
</evidence>
<dbReference type="InterPro" id="IPR019791">
    <property type="entry name" value="Haem_peroxidase_animal"/>
</dbReference>
<dbReference type="RefSeq" id="WP_166659013.1">
    <property type="nucleotide sequence ID" value="NZ_SNXZ01000001.1"/>
</dbReference>
<comment type="caution">
    <text evidence="4">The sequence shown here is derived from an EMBL/GenBank/DDBJ whole genome shotgun (WGS) entry which is preliminary data.</text>
</comment>
<dbReference type="PANTHER" id="PTHR11475:SF4">
    <property type="entry name" value="CHORION PEROXIDASE"/>
    <property type="match status" value="1"/>
</dbReference>
<dbReference type="InterPro" id="IPR010255">
    <property type="entry name" value="Haem_peroxidase_sf"/>
</dbReference>
<dbReference type="AlphaFoldDB" id="A0A4R6SNF6"/>
<accession>A0A4R6SNF6</accession>
<keyword evidence="4" id="KW-0575">Peroxidase</keyword>
<sequence>MLVKHRRILIGVGVLAVLAGVVIALPVGAAPGDPGGGDELADLLANGPALDGRGNNLEHPMWGAAGTPYLRVAKPNYADGKGAMVTGPSARYISNRVFNDLGQNVFSENDASQWVWIWGQFIDHDIGLEDFTPGEDAPLKWDAGDPLERYKNAYGKIAFTRTPAAPGTGTAASPRQQLNQITSFIDASQVYGSSPIRLDWMREGPVDGDPTNNSAKLLLPNGFLPRAGDRDTRVAAPVMEPDGPLQAHPENIRIAGDFRANENAPLTLAQTLFAREHNRIVDSLASFGLPEQEKFEVARRLVAAEIQFITYNEFLPSVGVQMPQYTGYKPGVNPSISNEFATVGYRAHSMVHGEFDPPFVDGDYSDAQITEFRQEGIGIVKNASGTSGTTTTNNTGGGTLEIPLSATEGNPDLVGQVGIGRLAKEFADGHQYRNDELIDDSMRSVLFQVPKPGARDPKVCGKPTVLPDCYGTVMDLGAVDVQRGRDHGMPTYNEMRKAYGLAPVTSFADITGENTDEFPSDVQGKPIDDPQILEFTQLTDINGNAVNGEPASPQAQETAVAGVRKTTTAARLKAIYGNVNKVDAFVGMMCEFHPVGQELGALQKAMWTKQFRDLRDGDRFFFANDPALRLIEQRYGLTYRHSLAQIIAMDAGTQTQDNVFRIPPSQ</sequence>
<keyword evidence="2" id="KW-0964">Secreted</keyword>
<keyword evidence="5" id="KW-1185">Reference proteome</keyword>
<evidence type="ECO:0000256" key="3">
    <source>
        <dbReference type="ARBA" id="ARBA00023180"/>
    </source>
</evidence>
<dbReference type="GO" id="GO:0005576">
    <property type="term" value="C:extracellular region"/>
    <property type="evidence" value="ECO:0007669"/>
    <property type="project" value="UniProtKB-SubCell"/>
</dbReference>
<organism evidence="4 5">
    <name type="scientific">Labedaea rhizosphaerae</name>
    <dbReference type="NCBI Taxonomy" id="598644"/>
    <lineage>
        <taxon>Bacteria</taxon>
        <taxon>Bacillati</taxon>
        <taxon>Actinomycetota</taxon>
        <taxon>Actinomycetes</taxon>
        <taxon>Pseudonocardiales</taxon>
        <taxon>Pseudonocardiaceae</taxon>
        <taxon>Labedaea</taxon>
    </lineage>
</organism>
<reference evidence="4 5" key="1">
    <citation type="submission" date="2019-03" db="EMBL/GenBank/DDBJ databases">
        <title>Genomic Encyclopedia of Type Strains, Phase IV (KMG-IV): sequencing the most valuable type-strain genomes for metagenomic binning, comparative biology and taxonomic classification.</title>
        <authorList>
            <person name="Goeker M."/>
        </authorList>
    </citation>
    <scope>NUCLEOTIDE SEQUENCE [LARGE SCALE GENOMIC DNA]</scope>
    <source>
        <strain evidence="4 5">DSM 45361</strain>
    </source>
</reference>
<name>A0A4R6SNF6_LABRH</name>
<evidence type="ECO:0000256" key="1">
    <source>
        <dbReference type="ARBA" id="ARBA00004613"/>
    </source>
</evidence>
<dbReference type="InterPro" id="IPR037120">
    <property type="entry name" value="Haem_peroxidase_sf_animal"/>
</dbReference>
<dbReference type="Gene3D" id="1.10.640.10">
    <property type="entry name" value="Haem peroxidase domain superfamily, animal type"/>
    <property type="match status" value="1"/>
</dbReference>
<dbReference type="SUPFAM" id="SSF48113">
    <property type="entry name" value="Heme-dependent peroxidases"/>
    <property type="match status" value="1"/>
</dbReference>
<dbReference type="PANTHER" id="PTHR11475">
    <property type="entry name" value="OXIDASE/PEROXIDASE"/>
    <property type="match status" value="1"/>
</dbReference>
<evidence type="ECO:0000313" key="5">
    <source>
        <dbReference type="Proteomes" id="UP000295444"/>
    </source>
</evidence>
<dbReference type="GO" id="GO:0020037">
    <property type="term" value="F:heme binding"/>
    <property type="evidence" value="ECO:0007669"/>
    <property type="project" value="InterPro"/>
</dbReference>
<dbReference type="EMBL" id="SNXZ01000001">
    <property type="protein sequence ID" value="TDQ04932.1"/>
    <property type="molecule type" value="Genomic_DNA"/>
</dbReference>
<dbReference type="PROSITE" id="PS50292">
    <property type="entry name" value="PEROXIDASE_3"/>
    <property type="match status" value="1"/>
</dbReference>
<evidence type="ECO:0000256" key="2">
    <source>
        <dbReference type="ARBA" id="ARBA00022525"/>
    </source>
</evidence>
<comment type="subcellular location">
    <subcellularLocation>
        <location evidence="1">Secreted</location>
    </subcellularLocation>
</comment>
<protein>
    <submittedName>
        <fullName evidence="4">Heme peroxidase</fullName>
    </submittedName>
</protein>